<reference evidence="1" key="1">
    <citation type="submission" date="2019-12" db="EMBL/GenBank/DDBJ databases">
        <title>Genome sequencing and annotation of Brassica cretica.</title>
        <authorList>
            <person name="Studholme D.J."/>
            <person name="Sarris P.F."/>
        </authorList>
    </citation>
    <scope>NUCLEOTIDE SEQUENCE</scope>
    <source>
        <strain evidence="1">PFS-102/07</strain>
        <tissue evidence="1">Leaf</tissue>
    </source>
</reference>
<gene>
    <name evidence="1" type="ORF">F2Q70_00005584</name>
</gene>
<dbReference type="EMBL" id="QGKY02001015">
    <property type="protein sequence ID" value="KAF2574106.1"/>
    <property type="molecule type" value="Genomic_DNA"/>
</dbReference>
<comment type="caution">
    <text evidence="1">The sequence shown here is derived from an EMBL/GenBank/DDBJ whole genome shotgun (WGS) entry which is preliminary data.</text>
</comment>
<sequence length="110" mass="12737">MHGGVRVTLGVCEWWCELEAASGYRSCSDGLRRWLNSSKGKATILQIHHKFSRSYHVYQHPPRRRSSVVRKALRGIQERNMMDLSWGLVNKPMHIIHLLCGFRGSKDSLY</sequence>
<name>A0A8S9IYI5_BRACR</name>
<proteinExistence type="predicted"/>
<protein>
    <submittedName>
        <fullName evidence="1">Uncharacterized protein</fullName>
    </submittedName>
</protein>
<evidence type="ECO:0000313" key="1">
    <source>
        <dbReference type="EMBL" id="KAF2574106.1"/>
    </source>
</evidence>
<organism evidence="1">
    <name type="scientific">Brassica cretica</name>
    <name type="common">Mustard</name>
    <dbReference type="NCBI Taxonomy" id="69181"/>
    <lineage>
        <taxon>Eukaryota</taxon>
        <taxon>Viridiplantae</taxon>
        <taxon>Streptophyta</taxon>
        <taxon>Embryophyta</taxon>
        <taxon>Tracheophyta</taxon>
        <taxon>Spermatophyta</taxon>
        <taxon>Magnoliopsida</taxon>
        <taxon>eudicotyledons</taxon>
        <taxon>Gunneridae</taxon>
        <taxon>Pentapetalae</taxon>
        <taxon>rosids</taxon>
        <taxon>malvids</taxon>
        <taxon>Brassicales</taxon>
        <taxon>Brassicaceae</taxon>
        <taxon>Brassiceae</taxon>
        <taxon>Brassica</taxon>
    </lineage>
</organism>
<accession>A0A8S9IYI5</accession>
<dbReference type="AlphaFoldDB" id="A0A8S9IYI5"/>